<evidence type="ECO:0000256" key="6">
    <source>
        <dbReference type="ARBA" id="ARBA00022490"/>
    </source>
</evidence>
<dbReference type="HAMAP" id="MF_00051">
    <property type="entry name" value="SHMT"/>
    <property type="match status" value="1"/>
</dbReference>
<evidence type="ECO:0000256" key="4">
    <source>
        <dbReference type="ARBA" id="ARBA00006376"/>
    </source>
</evidence>
<evidence type="ECO:0000259" key="14">
    <source>
        <dbReference type="Pfam" id="PF00464"/>
    </source>
</evidence>
<feature type="binding site" evidence="12">
    <location>
        <position position="117"/>
    </location>
    <ligand>
        <name>(6S)-5,6,7,8-tetrahydrofolate</name>
        <dbReference type="ChEBI" id="CHEBI:57453"/>
    </ligand>
</feature>
<evidence type="ECO:0000256" key="10">
    <source>
        <dbReference type="ARBA" id="ARBA00022898"/>
    </source>
</evidence>
<comment type="caution">
    <text evidence="15">The sequence shown here is derived from an EMBL/GenBank/DDBJ whole genome shotgun (WGS) entry which is preliminary data.</text>
</comment>
<evidence type="ECO:0000256" key="12">
    <source>
        <dbReference type="HAMAP-Rule" id="MF_00051"/>
    </source>
</evidence>
<keyword evidence="9 12" id="KW-0808">Transferase</keyword>
<dbReference type="InterPro" id="IPR015424">
    <property type="entry name" value="PyrdxlP-dep_Trfase"/>
</dbReference>
<feature type="modified residue" description="N6-(pyridoxal phosphate)lysine" evidence="12 13">
    <location>
        <position position="226"/>
    </location>
</feature>
<dbReference type="FunFam" id="3.40.640.10:FF:000001">
    <property type="entry name" value="Serine hydroxymethyltransferase"/>
    <property type="match status" value="1"/>
</dbReference>
<evidence type="ECO:0000256" key="8">
    <source>
        <dbReference type="ARBA" id="ARBA00022605"/>
    </source>
</evidence>
<evidence type="ECO:0000313" key="15">
    <source>
        <dbReference type="EMBL" id="RUT41758.1"/>
    </source>
</evidence>
<keyword evidence="7 12" id="KW-0554">One-carbon metabolism</keyword>
<comment type="cofactor">
    <cofactor evidence="2 12 13">
        <name>pyridoxal 5'-phosphate</name>
        <dbReference type="ChEBI" id="CHEBI:597326"/>
    </cofactor>
</comment>
<dbReference type="InterPro" id="IPR039429">
    <property type="entry name" value="SHMT-like_dom"/>
</dbReference>
<dbReference type="OrthoDB" id="9803846at2"/>
<dbReference type="InterPro" id="IPR049943">
    <property type="entry name" value="Ser_HO-MeTrfase-like"/>
</dbReference>
<reference evidence="15 16" key="1">
    <citation type="submission" date="2018-12" db="EMBL/GenBank/DDBJ databases">
        <authorList>
            <person name="Sun L."/>
            <person name="Chen Z."/>
        </authorList>
    </citation>
    <scope>NUCLEOTIDE SEQUENCE [LARGE SCALE GENOMIC DNA]</scope>
    <source>
        <strain evidence="15 16">DSM 15890</strain>
    </source>
</reference>
<feature type="binding site" evidence="12">
    <location>
        <begin position="121"/>
        <end position="123"/>
    </location>
    <ligand>
        <name>(6S)-5,6,7,8-tetrahydrofolate</name>
        <dbReference type="ChEBI" id="CHEBI:57453"/>
    </ligand>
</feature>
<dbReference type="GO" id="GO:0035999">
    <property type="term" value="P:tetrahydrofolate interconversion"/>
    <property type="evidence" value="ECO:0007669"/>
    <property type="project" value="UniProtKB-UniRule"/>
</dbReference>
<accession>A0A433Y1U7</accession>
<evidence type="ECO:0000256" key="2">
    <source>
        <dbReference type="ARBA" id="ARBA00001933"/>
    </source>
</evidence>
<dbReference type="NCBIfam" id="NF000586">
    <property type="entry name" value="PRK00011.1"/>
    <property type="match status" value="1"/>
</dbReference>
<dbReference type="GO" id="GO:0019264">
    <property type="term" value="P:glycine biosynthetic process from serine"/>
    <property type="evidence" value="ECO:0007669"/>
    <property type="project" value="UniProtKB-UniRule"/>
</dbReference>
<dbReference type="EMBL" id="RZNY01000027">
    <property type="protein sequence ID" value="RUT41758.1"/>
    <property type="molecule type" value="Genomic_DNA"/>
</dbReference>
<dbReference type="Pfam" id="PF00464">
    <property type="entry name" value="SHMT"/>
    <property type="match status" value="1"/>
</dbReference>
<keyword evidence="8 12" id="KW-0028">Amino-acid biosynthesis</keyword>
<gene>
    <name evidence="12" type="primary">glyA</name>
    <name evidence="15" type="ORF">EJP82_22660</name>
</gene>
<keyword evidence="16" id="KW-1185">Reference proteome</keyword>
<keyword evidence="6 12" id="KW-0963">Cytoplasm</keyword>
<feature type="binding site" evidence="12">
    <location>
        <begin position="349"/>
        <end position="351"/>
    </location>
    <ligand>
        <name>(6S)-5,6,7,8-tetrahydrofolate</name>
        <dbReference type="ChEBI" id="CHEBI:57453"/>
    </ligand>
</feature>
<dbReference type="PROSITE" id="PS00096">
    <property type="entry name" value="SHMT"/>
    <property type="match status" value="1"/>
</dbReference>
<comment type="function">
    <text evidence="11">Catalyzes the reversible interconversion of serine and glycine with tetrahydrofolate (THF) serving as the one-carbon carrier. This reaction serves as the major source of one-carbon groups required for the biosynthesis of purines, thymidylate, methionine, and other important biomolecules. Also exhibits THF-independent aldolase activity toward beta-hydroxyamino acids, producing glycine and aldehydes, via a retro-aldol mechanism. Thus, is able to catalyze the cleavage of L-allo-threonine.</text>
</comment>
<dbReference type="GO" id="GO:0005829">
    <property type="term" value="C:cytosol"/>
    <property type="evidence" value="ECO:0007669"/>
    <property type="project" value="TreeGrafter"/>
</dbReference>
<dbReference type="UniPathway" id="UPA00288">
    <property type="reaction ID" value="UER01023"/>
</dbReference>
<dbReference type="PANTHER" id="PTHR11680:SF35">
    <property type="entry name" value="SERINE HYDROXYMETHYLTRANSFERASE 1"/>
    <property type="match status" value="1"/>
</dbReference>
<dbReference type="Gene3D" id="3.90.1150.10">
    <property type="entry name" value="Aspartate Aminotransferase, domain 1"/>
    <property type="match status" value="1"/>
</dbReference>
<dbReference type="Gene3D" id="3.40.640.10">
    <property type="entry name" value="Type I PLP-dependent aspartate aminotransferase-like (Major domain)"/>
    <property type="match status" value="1"/>
</dbReference>
<dbReference type="InterPro" id="IPR015421">
    <property type="entry name" value="PyrdxlP-dep_Trfase_major"/>
</dbReference>
<keyword evidence="10 12" id="KW-0663">Pyridoxal phosphate</keyword>
<dbReference type="AlphaFoldDB" id="A0A433Y1U7"/>
<dbReference type="EC" id="2.1.2.1" evidence="12"/>
<proteinExistence type="inferred from homology"/>
<dbReference type="InterPro" id="IPR019798">
    <property type="entry name" value="Ser_HO-MeTrfase_PLP_BS"/>
</dbReference>
<dbReference type="PANTHER" id="PTHR11680">
    <property type="entry name" value="SERINE HYDROXYMETHYLTRANSFERASE"/>
    <property type="match status" value="1"/>
</dbReference>
<dbReference type="GO" id="GO:0004372">
    <property type="term" value="F:glycine hydroxymethyltransferase activity"/>
    <property type="evidence" value="ECO:0007669"/>
    <property type="project" value="UniProtKB-UniRule"/>
</dbReference>
<comment type="pathway">
    <text evidence="12">One-carbon metabolism; tetrahydrofolate interconversion.</text>
</comment>
<evidence type="ECO:0000256" key="11">
    <source>
        <dbReference type="ARBA" id="ARBA00054606"/>
    </source>
</evidence>
<dbReference type="GO" id="GO:0030170">
    <property type="term" value="F:pyridoxal phosphate binding"/>
    <property type="evidence" value="ECO:0007669"/>
    <property type="project" value="UniProtKB-UniRule"/>
</dbReference>
<comment type="caution">
    <text evidence="12">Lacks conserved residue(s) required for the propagation of feature annotation.</text>
</comment>
<feature type="domain" description="Serine hydroxymethyltransferase-like" evidence="14">
    <location>
        <begin position="4"/>
        <end position="380"/>
    </location>
</feature>
<dbReference type="RefSeq" id="WP_127194342.1">
    <property type="nucleotide sequence ID" value="NZ_JAUSSS010000005.1"/>
</dbReference>
<keyword evidence="15" id="KW-0489">Methyltransferase</keyword>
<evidence type="ECO:0000256" key="1">
    <source>
        <dbReference type="ARBA" id="ARBA00001528"/>
    </source>
</evidence>
<dbReference type="FunFam" id="3.90.1150.10:FF:000003">
    <property type="entry name" value="Serine hydroxymethyltransferase"/>
    <property type="match status" value="1"/>
</dbReference>
<evidence type="ECO:0000256" key="13">
    <source>
        <dbReference type="PIRSR" id="PIRSR000412-50"/>
    </source>
</evidence>
<dbReference type="UniPathway" id="UPA00193"/>
<protein>
    <recommendedName>
        <fullName evidence="12">Serine hydroxymethyltransferase</fullName>
        <shortName evidence="12">SHMT</shortName>
        <shortName evidence="12">Serine methylase</shortName>
        <ecNumber evidence="12">2.1.2.1</ecNumber>
    </recommendedName>
</protein>
<dbReference type="Proteomes" id="UP000279446">
    <property type="component" value="Unassembled WGS sequence"/>
</dbReference>
<comment type="catalytic activity">
    <reaction evidence="1 12">
        <text>(6R)-5,10-methylene-5,6,7,8-tetrahydrofolate + glycine + H2O = (6S)-5,6,7,8-tetrahydrofolate + L-serine</text>
        <dbReference type="Rhea" id="RHEA:15481"/>
        <dbReference type="ChEBI" id="CHEBI:15377"/>
        <dbReference type="ChEBI" id="CHEBI:15636"/>
        <dbReference type="ChEBI" id="CHEBI:33384"/>
        <dbReference type="ChEBI" id="CHEBI:57305"/>
        <dbReference type="ChEBI" id="CHEBI:57453"/>
        <dbReference type="EC" id="2.1.2.1"/>
    </reaction>
</comment>
<evidence type="ECO:0000256" key="9">
    <source>
        <dbReference type="ARBA" id="ARBA00022679"/>
    </source>
</evidence>
<dbReference type="InterPro" id="IPR001085">
    <property type="entry name" value="Ser_HO-MeTrfase"/>
</dbReference>
<dbReference type="SUPFAM" id="SSF53383">
    <property type="entry name" value="PLP-dependent transferases"/>
    <property type="match status" value="1"/>
</dbReference>
<dbReference type="GO" id="GO:0032259">
    <property type="term" value="P:methylation"/>
    <property type="evidence" value="ECO:0007669"/>
    <property type="project" value="UniProtKB-KW"/>
</dbReference>
<sequence>MNHLKKQDPAVLEAMNLELKRQRNNIELIASENIVSEAVIEAMGSVLTNKYAEGYPGKRYYGGCEHVDIVEDIARDRAKELFGAEHANVQPHSGAQANLAVYLTALKPGDTVLGMNLAHGGHLTHGSPVNASGLLYNFVEYGVQEDTFLIDYDEVRKAAFKHRPRLIVAGASAYPRVIDFEKMASIANDVGALFMVDMAHIAGLVAAGLHPSPVPHAHFVTTTTHKTLRGPRGGLILCKQPWAAAIDKAVFPGIQGGPLMHVIASKAVALGEALQPSFKVYAQNVVKNAQALAKSLTSEGLNLVSGGTDNHLMLIDTRNLNISGKVAERVLDSIGITVNKNAIPFDPTSPFVTSGIRVGTPAVTSRGMDEEAMKEIGQIIALVLKNSDNEAVLAEARQKVEKLTDKFPIYPEVSYE</sequence>
<evidence type="ECO:0000313" key="16">
    <source>
        <dbReference type="Proteomes" id="UP000279446"/>
    </source>
</evidence>
<comment type="pathway">
    <text evidence="12">Amino-acid biosynthesis; glycine biosynthesis; glycine from L-serine: step 1/1.</text>
</comment>
<comment type="subunit">
    <text evidence="5 12">Homodimer.</text>
</comment>
<comment type="similarity">
    <text evidence="4 12">Belongs to the SHMT family.</text>
</comment>
<dbReference type="CDD" id="cd00378">
    <property type="entry name" value="SHMT"/>
    <property type="match status" value="1"/>
</dbReference>
<name>A0A433Y1U7_9BACL</name>
<comment type="subcellular location">
    <subcellularLocation>
        <location evidence="3 12">Cytoplasm</location>
    </subcellularLocation>
</comment>
<dbReference type="GO" id="GO:0008168">
    <property type="term" value="F:methyltransferase activity"/>
    <property type="evidence" value="ECO:0007669"/>
    <property type="project" value="UniProtKB-KW"/>
</dbReference>
<dbReference type="InterPro" id="IPR015422">
    <property type="entry name" value="PyrdxlP-dep_Trfase_small"/>
</dbReference>
<evidence type="ECO:0000256" key="3">
    <source>
        <dbReference type="ARBA" id="ARBA00004496"/>
    </source>
</evidence>
<dbReference type="PIRSF" id="PIRSF000412">
    <property type="entry name" value="SHMT"/>
    <property type="match status" value="1"/>
</dbReference>
<evidence type="ECO:0000256" key="5">
    <source>
        <dbReference type="ARBA" id="ARBA00011738"/>
    </source>
</evidence>
<organism evidence="15 16">
    <name type="scientific">Paenibacillus anaericanus</name>
    <dbReference type="NCBI Taxonomy" id="170367"/>
    <lineage>
        <taxon>Bacteria</taxon>
        <taxon>Bacillati</taxon>
        <taxon>Bacillota</taxon>
        <taxon>Bacilli</taxon>
        <taxon>Bacillales</taxon>
        <taxon>Paenibacillaceae</taxon>
        <taxon>Paenibacillus</taxon>
    </lineage>
</organism>
<feature type="site" description="Plays an important role in substrate specificity" evidence="12">
    <location>
        <position position="225"/>
    </location>
</feature>
<evidence type="ECO:0000256" key="7">
    <source>
        <dbReference type="ARBA" id="ARBA00022563"/>
    </source>
</evidence>